<dbReference type="RefSeq" id="WP_224197317.1">
    <property type="nucleotide sequence ID" value="NZ_JAIRAU010000057.1"/>
</dbReference>
<accession>A0ABS7U547</accession>
<dbReference type="InterPro" id="IPR041246">
    <property type="entry name" value="Bact_MG10"/>
</dbReference>
<keyword evidence="6" id="KW-1185">Reference proteome</keyword>
<evidence type="ECO:0000259" key="4">
    <source>
        <dbReference type="SMART" id="SM01360"/>
    </source>
</evidence>
<sequence>MQHPRGPRLRLLPLSPALLALAACQPVNKPATDTGATVVDDQPAGDSLVRTIPDKTGAPLVFPPPPTDRGPRPELDIAGEDVGSDRQLTVNWPTLEDGKFEVEGQIVRLRFNRAVKLPGKIVKDKPVAAAAGTITLEPAVAGKAVWTSNRTLEFRAAKPFDPDVTYALAVQGLTTEDGGAMEPWKAGFTAEPRIEIAGKTITYLPTPGDYGVVNLYPQWGGRVRTDASFFVIFDQPVNLKKAEGLIDLAYENGEKIAVTLAHLKGSRLDGFTVNPRQVVEVKPSARLREEAALTLKARGDRGDEFERHFEAAGPLELTTVSCGYAWDRSVCDWQSPRLRTDGREVALEFTNRLDASQAWLKNQVSVTPAVDNLSVWSNDTWESSGRVVVSGNFLPSTTYRVALPALKDIYGNTVPPTAITVETTPLAASVAMPEGVMILDGAASRAFTVSSRNTARAEIHAWEVADDAAALARAREQVDRRTAPDGPPTTAITIEPAAESDKFVTTQVDLLSKLEPGKSYVLGIKLVDPVAGAQPIQYPAWMSASRQPLALVTPGDDRALAVHTHVLPEVTLVHVARLATGEPVPGASFSLNGDKVAGRTTDANGFAVLPVGLDRAGSTAVRVEDGPTALTVQLKNPSSENRLFPHYSAESAPQLGDRRGMVITDRGIYRPGAVVHVKASVRQRLGDDITPLAGKPVVVKVIGPTEEELASFPLITDDMGSVAADYTVPAEARLGRHLIVVSEANSDARLDEAVVQVAEFEPPRFTVDVDAREAKGVLSATVVGKYLFGAAMDKAQVEWTVTREPAALPSGPLVDAGLVFTEQRDEWWEEEDGDDDWSRAGSGQLGPDGTLKISQKLDVSGTVGPQNFTLEADVADTSYRHIAGRGSVVVHPASRYAGLKIARPWSDVGAPVSVQLGVVDRDGKSVEGVPVTARMYEVDWTYSKKPMKGGGYDYQWQRTTKEVGHCTATSGKVPASCDLVPTSSGSYEVRAEVDGRPGGMTDLWAWGRGGDKPVVPSKGRTVELTPDKSRYAPGETAKLLVRSPFPAATAIFTVEQGGLLKQEVRRLDEAAALFEVPITASHAPYIHATVTLLPIGAGDERTDWKIGVLRIPVTFDDVRLSAGVTSDKTTYEPGEEVAITVDVNHKGRPVAGAEVALAVVDEGVLRMTNFHAEDPASALRPGQPLAFEVSDSRDLLAALFKHSQTAGDGDASASVTNTRKNFVQTAFWKPDLRTDAAGKATVKFTLPDNLTRFRMMAVVIDKQGKGAAVESDFTVRRPVMMIPVVPRFAATGDKFEAAAMVHNNTDLPLSATVAMNDLTQVVTVPAQGHERVGFPLVATVPGELKLDFNVRDGSNAVRDAVESVIPVDVPGLAERPHLDGAFVGSQEITLDIPAGILVGRGDKDYIKVLVGQHLWPELGARLQYLLDYPHGCAEQTTSSTLPLLAARDILPRIGVGGMTREELDKRIHVGLKRLASMRTSSGGLGYWPGDTVPNVYGTAYAVRALVAAKHAGLTLPDGLLEGVTDYLEQMLLSDGTEAEVQAAIAHTLSELGALPESAADPLFDRKQHMGVFGLASLAIALDSLKGQDDRVKQLLDEVEASYDADGKLTKTPGYNDFYYFGSSTRTKAQTVIALGRLRNSSVLKARLTQQLADATDSYTTQATAYSLMAIAEQLKNQPPTGAGVSVSLDGDALAPAAELGAGALEFRIAVADLRGKKSALKLASDSTAAIAFMVEGAWKRPLDDARGLVATSADKGPDIYRAITDGNGGPIDLTAIKPGQVLRVALLADLPVGDLDHNQMNFLAVTDRLPAGFEPIQPDLWTVARAPDITDRHPFYDHLRWGGSDASYVELRDDRVLVYFDRVWGNRVVATYLVRASTPGTFVLPPASAEFMYVGGSHGYSTAGKVEIKP</sequence>
<dbReference type="SMART" id="SM01419">
    <property type="entry name" value="Thiol-ester_cl"/>
    <property type="match status" value="1"/>
</dbReference>
<dbReference type="CDD" id="cd02891">
    <property type="entry name" value="A2M_like"/>
    <property type="match status" value="1"/>
</dbReference>
<dbReference type="SUPFAM" id="SSF48239">
    <property type="entry name" value="Terpenoid cyclases/Protein prenyltransferases"/>
    <property type="match status" value="1"/>
</dbReference>
<dbReference type="Pfam" id="PF01835">
    <property type="entry name" value="MG2"/>
    <property type="match status" value="1"/>
</dbReference>
<protein>
    <recommendedName>
        <fullName evidence="7">Alpha-2-macroglobulin</fullName>
    </recommendedName>
</protein>
<reference evidence="5" key="1">
    <citation type="submission" date="2021-08" db="EMBL/GenBank/DDBJ databases">
        <authorList>
            <person name="Stevens D.C."/>
        </authorList>
    </citation>
    <scope>NUCLEOTIDE SEQUENCE</scope>
    <source>
        <strain evidence="5">DSM 53165</strain>
    </source>
</reference>
<dbReference type="InterPro" id="IPR047565">
    <property type="entry name" value="Alpha-macroglob_thiol-ester_cl"/>
</dbReference>
<evidence type="ECO:0000259" key="3">
    <source>
        <dbReference type="SMART" id="SM01359"/>
    </source>
</evidence>
<dbReference type="Proteomes" id="UP001139031">
    <property type="component" value="Unassembled WGS sequence"/>
</dbReference>
<feature type="domain" description="Alpha-2-macroglobulin" evidence="4">
    <location>
        <begin position="1225"/>
        <end position="1315"/>
    </location>
</feature>
<feature type="signal peptide" evidence="2">
    <location>
        <begin position="1"/>
        <end position="22"/>
    </location>
</feature>
<name>A0ABS7U547_9BACT</name>
<keyword evidence="2" id="KW-0732">Signal</keyword>
<comment type="similarity">
    <text evidence="1">Belongs to the protease inhibitor I39 (alpha-2-macroglobulin) family. Bacterial alpha-2-macroglobulin subfamily.</text>
</comment>
<dbReference type="SMART" id="SM01359">
    <property type="entry name" value="A2M_N_2"/>
    <property type="match status" value="1"/>
</dbReference>
<dbReference type="Gene3D" id="1.50.10.20">
    <property type="match status" value="1"/>
</dbReference>
<proteinExistence type="inferred from homology"/>
<dbReference type="Gene3D" id="2.60.40.3710">
    <property type="match status" value="1"/>
</dbReference>
<dbReference type="Pfam" id="PF17973">
    <property type="entry name" value="bMG10"/>
    <property type="match status" value="1"/>
</dbReference>
<dbReference type="PROSITE" id="PS51257">
    <property type="entry name" value="PROKAR_LIPOPROTEIN"/>
    <property type="match status" value="1"/>
</dbReference>
<dbReference type="Pfam" id="PF07703">
    <property type="entry name" value="A2M_BRD"/>
    <property type="match status" value="1"/>
</dbReference>
<gene>
    <name evidence="5" type="ORF">K7C98_40655</name>
</gene>
<dbReference type="PANTHER" id="PTHR40094:SF1">
    <property type="entry name" value="UBIQUITIN DOMAIN-CONTAINING PROTEIN"/>
    <property type="match status" value="1"/>
</dbReference>
<dbReference type="Gene3D" id="2.20.130.20">
    <property type="match status" value="1"/>
</dbReference>
<evidence type="ECO:0000313" key="5">
    <source>
        <dbReference type="EMBL" id="MBZ5715578.1"/>
    </source>
</evidence>
<evidence type="ECO:0008006" key="7">
    <source>
        <dbReference type="Google" id="ProtNLM"/>
    </source>
</evidence>
<feature type="chain" id="PRO_5045444715" description="Alpha-2-macroglobulin" evidence="2">
    <location>
        <begin position="23"/>
        <end position="1910"/>
    </location>
</feature>
<dbReference type="InterPro" id="IPR011625">
    <property type="entry name" value="A2M_N_BRD"/>
</dbReference>
<evidence type="ECO:0000256" key="1">
    <source>
        <dbReference type="ARBA" id="ARBA00010556"/>
    </source>
</evidence>
<dbReference type="Pfam" id="PF00207">
    <property type="entry name" value="A2M"/>
    <property type="match status" value="1"/>
</dbReference>
<dbReference type="InterPro" id="IPR051802">
    <property type="entry name" value="YfhM-like"/>
</dbReference>
<evidence type="ECO:0000313" key="6">
    <source>
        <dbReference type="Proteomes" id="UP001139031"/>
    </source>
</evidence>
<comment type="caution">
    <text evidence="5">The sequence shown here is derived from an EMBL/GenBank/DDBJ whole genome shotgun (WGS) entry which is preliminary data.</text>
</comment>
<dbReference type="Gene3D" id="2.60.40.1930">
    <property type="match status" value="1"/>
</dbReference>
<organism evidence="5 6">
    <name type="scientific">Nannocystis pusilla</name>
    <dbReference type="NCBI Taxonomy" id="889268"/>
    <lineage>
        <taxon>Bacteria</taxon>
        <taxon>Pseudomonadati</taxon>
        <taxon>Myxococcota</taxon>
        <taxon>Polyangia</taxon>
        <taxon>Nannocystales</taxon>
        <taxon>Nannocystaceae</taxon>
        <taxon>Nannocystis</taxon>
    </lineage>
</organism>
<dbReference type="PANTHER" id="PTHR40094">
    <property type="entry name" value="ALPHA-2-MACROGLOBULIN HOMOLOG"/>
    <property type="match status" value="1"/>
</dbReference>
<dbReference type="InterPro" id="IPR002890">
    <property type="entry name" value="MG2"/>
</dbReference>
<dbReference type="EMBL" id="JAIRAU010000057">
    <property type="protein sequence ID" value="MBZ5715578.1"/>
    <property type="molecule type" value="Genomic_DNA"/>
</dbReference>
<dbReference type="InterPro" id="IPR008930">
    <property type="entry name" value="Terpenoid_cyclase/PrenylTrfase"/>
</dbReference>
<dbReference type="SMART" id="SM01360">
    <property type="entry name" value="A2M"/>
    <property type="match status" value="1"/>
</dbReference>
<feature type="domain" description="Alpha-2-macroglobulin bait region" evidence="3">
    <location>
        <begin position="1022"/>
        <end position="1167"/>
    </location>
</feature>
<dbReference type="InterPro" id="IPR001599">
    <property type="entry name" value="Macroglobln_a2"/>
</dbReference>
<evidence type="ECO:0000256" key="2">
    <source>
        <dbReference type="SAM" id="SignalP"/>
    </source>
</evidence>